<keyword evidence="1" id="KW-0862">Zinc</keyword>
<dbReference type="EMBL" id="JARKIB010000003">
    <property type="protein sequence ID" value="KAJ7783081.1"/>
    <property type="molecule type" value="Genomic_DNA"/>
</dbReference>
<dbReference type="PANTHER" id="PTHR28498:SF1">
    <property type="entry name" value="ZINC FINGER SWIM DOMAIN-CONTAINING PROTEIN 7"/>
    <property type="match status" value="1"/>
</dbReference>
<evidence type="ECO:0000313" key="4">
    <source>
        <dbReference type="Proteomes" id="UP001215598"/>
    </source>
</evidence>
<keyword evidence="4" id="KW-1185">Reference proteome</keyword>
<comment type="caution">
    <text evidence="3">The sequence shown here is derived from an EMBL/GenBank/DDBJ whole genome shotgun (WGS) entry which is preliminary data.</text>
</comment>
<dbReference type="PANTHER" id="PTHR28498">
    <property type="entry name" value="ZINC FINGER SWIM DOMAIN-CONTAINING PROTEIN 7"/>
    <property type="match status" value="1"/>
</dbReference>
<dbReference type="GO" id="GO:0008270">
    <property type="term" value="F:zinc ion binding"/>
    <property type="evidence" value="ECO:0007669"/>
    <property type="project" value="UniProtKB-KW"/>
</dbReference>
<accession>A0AAD7KD14</accession>
<gene>
    <name evidence="3" type="ORF">B0H16DRAFT_1403494</name>
</gene>
<dbReference type="PROSITE" id="PS50966">
    <property type="entry name" value="ZF_SWIM"/>
    <property type="match status" value="1"/>
</dbReference>
<dbReference type="AlphaFoldDB" id="A0AAD7KD14"/>
<protein>
    <recommendedName>
        <fullName evidence="2">SWIM-type domain-containing protein</fullName>
    </recommendedName>
</protein>
<feature type="domain" description="SWIM-type" evidence="2">
    <location>
        <begin position="69"/>
        <end position="112"/>
    </location>
</feature>
<dbReference type="GO" id="GO:0097196">
    <property type="term" value="C:Shu complex"/>
    <property type="evidence" value="ECO:0007669"/>
    <property type="project" value="TreeGrafter"/>
</dbReference>
<evidence type="ECO:0000259" key="2">
    <source>
        <dbReference type="PROSITE" id="PS50966"/>
    </source>
</evidence>
<dbReference type="Pfam" id="PF04434">
    <property type="entry name" value="SWIM"/>
    <property type="match status" value="1"/>
</dbReference>
<name>A0AAD7KD14_9AGAR</name>
<keyword evidence="1" id="KW-0863">Zinc-finger</keyword>
<sequence>MGALSSYADSMIASLAAEPLTDHALLNLQSALPRNLVLAALDLIDRGNVLKCIGPARHHYNVLGSTATYKVFLDMPGPISTYCTCPAFSFLVLSSESYLMCKHVLAARIAQQMGRCVDQPLNSDELGSMIMQEYS</sequence>
<organism evidence="3 4">
    <name type="scientific">Mycena metata</name>
    <dbReference type="NCBI Taxonomy" id="1033252"/>
    <lineage>
        <taxon>Eukaryota</taxon>
        <taxon>Fungi</taxon>
        <taxon>Dikarya</taxon>
        <taxon>Basidiomycota</taxon>
        <taxon>Agaricomycotina</taxon>
        <taxon>Agaricomycetes</taxon>
        <taxon>Agaricomycetidae</taxon>
        <taxon>Agaricales</taxon>
        <taxon>Marasmiineae</taxon>
        <taxon>Mycenaceae</taxon>
        <taxon>Mycena</taxon>
    </lineage>
</organism>
<dbReference type="GO" id="GO:0000724">
    <property type="term" value="P:double-strand break repair via homologous recombination"/>
    <property type="evidence" value="ECO:0007669"/>
    <property type="project" value="TreeGrafter"/>
</dbReference>
<proteinExistence type="predicted"/>
<reference evidence="3" key="1">
    <citation type="submission" date="2023-03" db="EMBL/GenBank/DDBJ databases">
        <title>Massive genome expansion in bonnet fungi (Mycena s.s.) driven by repeated elements and novel gene families across ecological guilds.</title>
        <authorList>
            <consortium name="Lawrence Berkeley National Laboratory"/>
            <person name="Harder C.B."/>
            <person name="Miyauchi S."/>
            <person name="Viragh M."/>
            <person name="Kuo A."/>
            <person name="Thoen E."/>
            <person name="Andreopoulos B."/>
            <person name="Lu D."/>
            <person name="Skrede I."/>
            <person name="Drula E."/>
            <person name="Henrissat B."/>
            <person name="Morin E."/>
            <person name="Kohler A."/>
            <person name="Barry K."/>
            <person name="LaButti K."/>
            <person name="Morin E."/>
            <person name="Salamov A."/>
            <person name="Lipzen A."/>
            <person name="Mereny Z."/>
            <person name="Hegedus B."/>
            <person name="Baldrian P."/>
            <person name="Stursova M."/>
            <person name="Weitz H."/>
            <person name="Taylor A."/>
            <person name="Grigoriev I.V."/>
            <person name="Nagy L.G."/>
            <person name="Martin F."/>
            <person name="Kauserud H."/>
        </authorList>
    </citation>
    <scope>NUCLEOTIDE SEQUENCE</scope>
    <source>
        <strain evidence="3">CBHHK182m</strain>
    </source>
</reference>
<evidence type="ECO:0000256" key="1">
    <source>
        <dbReference type="PROSITE-ProRule" id="PRU00325"/>
    </source>
</evidence>
<dbReference type="InterPro" id="IPR007527">
    <property type="entry name" value="Znf_SWIM"/>
</dbReference>
<evidence type="ECO:0000313" key="3">
    <source>
        <dbReference type="EMBL" id="KAJ7783081.1"/>
    </source>
</evidence>
<keyword evidence="1" id="KW-0479">Metal-binding</keyword>
<dbReference type="Proteomes" id="UP001215598">
    <property type="component" value="Unassembled WGS sequence"/>
</dbReference>